<dbReference type="InterPro" id="IPR036890">
    <property type="entry name" value="HATPase_C_sf"/>
</dbReference>
<evidence type="ECO:0000256" key="3">
    <source>
        <dbReference type="ARBA" id="ARBA00022553"/>
    </source>
</evidence>
<dbReference type="GO" id="GO:0004673">
    <property type="term" value="F:protein histidine kinase activity"/>
    <property type="evidence" value="ECO:0007669"/>
    <property type="project" value="UniProtKB-EC"/>
</dbReference>
<feature type="domain" description="PAS" evidence="7">
    <location>
        <begin position="22"/>
        <end position="92"/>
    </location>
</feature>
<dbReference type="Proteomes" id="UP000075398">
    <property type="component" value="Unassembled WGS sequence"/>
</dbReference>
<dbReference type="InterPro" id="IPR005467">
    <property type="entry name" value="His_kinase_dom"/>
</dbReference>
<dbReference type="PROSITE" id="PS50109">
    <property type="entry name" value="HIS_KIN"/>
    <property type="match status" value="1"/>
</dbReference>
<dbReference type="InterPro" id="IPR052162">
    <property type="entry name" value="Sensor_kinase/Photoreceptor"/>
</dbReference>
<dbReference type="CDD" id="cd00130">
    <property type="entry name" value="PAS"/>
    <property type="match status" value="2"/>
</dbReference>
<evidence type="ECO:0000259" key="7">
    <source>
        <dbReference type="PROSITE" id="PS50112"/>
    </source>
</evidence>
<protein>
    <recommendedName>
        <fullName evidence="2">histidine kinase</fullName>
        <ecNumber evidence="2">2.7.13.3</ecNumber>
    </recommendedName>
</protein>
<evidence type="ECO:0000259" key="8">
    <source>
        <dbReference type="PROSITE" id="PS50113"/>
    </source>
</evidence>
<dbReference type="Pfam" id="PF13426">
    <property type="entry name" value="PAS_9"/>
    <property type="match status" value="2"/>
</dbReference>
<comment type="catalytic activity">
    <reaction evidence="1">
        <text>ATP + protein L-histidine = ADP + protein N-phospho-L-histidine.</text>
        <dbReference type="EC" id="2.7.13.3"/>
    </reaction>
</comment>
<dbReference type="SUPFAM" id="SSF55785">
    <property type="entry name" value="PYP-like sensor domain (PAS domain)"/>
    <property type="match status" value="2"/>
</dbReference>
<evidence type="ECO:0000256" key="2">
    <source>
        <dbReference type="ARBA" id="ARBA00012438"/>
    </source>
</evidence>
<dbReference type="InterPro" id="IPR003594">
    <property type="entry name" value="HATPase_dom"/>
</dbReference>
<dbReference type="PROSITE" id="PS50113">
    <property type="entry name" value="PAC"/>
    <property type="match status" value="1"/>
</dbReference>
<keyword evidence="3" id="KW-0597">Phosphoprotein</keyword>
<evidence type="ECO:0000313" key="10">
    <source>
        <dbReference type="Proteomes" id="UP000075398"/>
    </source>
</evidence>
<accession>A0A150J6N2</accession>
<keyword evidence="4" id="KW-0808">Transferase</keyword>
<evidence type="ECO:0000313" key="9">
    <source>
        <dbReference type="EMBL" id="KYC52870.1"/>
    </source>
</evidence>
<dbReference type="Pfam" id="PF02518">
    <property type="entry name" value="HATPase_c"/>
    <property type="match status" value="1"/>
</dbReference>
<evidence type="ECO:0000256" key="1">
    <source>
        <dbReference type="ARBA" id="ARBA00000085"/>
    </source>
</evidence>
<dbReference type="AlphaFoldDB" id="A0A150J6N2"/>
<dbReference type="InterPro" id="IPR000700">
    <property type="entry name" value="PAS-assoc_C"/>
</dbReference>
<dbReference type="InterPro" id="IPR035965">
    <property type="entry name" value="PAS-like_dom_sf"/>
</dbReference>
<dbReference type="SMART" id="SM00086">
    <property type="entry name" value="PAC"/>
    <property type="match status" value="2"/>
</dbReference>
<dbReference type="PROSITE" id="PS50112">
    <property type="entry name" value="PAS"/>
    <property type="match status" value="2"/>
</dbReference>
<name>A0A150J6N2_9EURY</name>
<feature type="domain" description="Histidine kinase" evidence="6">
    <location>
        <begin position="383"/>
        <end position="484"/>
    </location>
</feature>
<dbReference type="SMART" id="SM00387">
    <property type="entry name" value="HATPase_c"/>
    <property type="match status" value="1"/>
</dbReference>
<evidence type="ECO:0000259" key="6">
    <source>
        <dbReference type="PROSITE" id="PS50109"/>
    </source>
</evidence>
<dbReference type="SMART" id="SM00091">
    <property type="entry name" value="PAS"/>
    <property type="match status" value="2"/>
</dbReference>
<feature type="domain" description="PAC" evidence="8">
    <location>
        <begin position="226"/>
        <end position="280"/>
    </location>
</feature>
<sequence length="484" mass="55012">MPIKDKNSVEILKLKIEELEKENTLLRLLTENTIDILFLLDSEANFLYLSNSFEIETGYPIKKMIGKNIKNILTKESFNNAMARLEKWGQGETSLPNYEIQIRTSDNKLKDYEVATFPIFEQGKLKFITGTARNIAEKKLIENKLVESEKLYRTLADTSQDVIWITDMKGKFIYVSPSVEKLRGYTPEEVMKQPLTEAICPGSLPAVLKGYVLAKNKKKEDILKMPNPPYEVEQPCKDGSTVWTEVIAEVILDDKDKKVGILGVSRDISDRKKSQEVIVKLNETLKLLNKIMRHDIANNLTVTLMSLELIDTENNKLKDKAIRSIYKSIELIEKMRELENAISSGGETKSYNLKVIIENTIKEYRDTKFNINGNCNVIGDNALASVIDNIVRNAIVHGKTDRIRFDISEEGKNCMLKISDYGKGIPEGIKHRIFDEGFSYGDQLSSGLGLFIVKKTIERYGGKIYFEDNKPKGTVFVITLKKAD</sequence>
<dbReference type="SUPFAM" id="SSF55874">
    <property type="entry name" value="ATPase domain of HSP90 chaperone/DNA topoisomerase II/histidine kinase"/>
    <property type="match status" value="1"/>
</dbReference>
<dbReference type="NCBIfam" id="TIGR00229">
    <property type="entry name" value="sensory_box"/>
    <property type="match status" value="2"/>
</dbReference>
<organism evidence="9 10">
    <name type="scientific">Candidatus Methanofastidiosum methylothiophilum</name>
    <dbReference type="NCBI Taxonomy" id="1705564"/>
    <lineage>
        <taxon>Archaea</taxon>
        <taxon>Methanobacteriati</taxon>
        <taxon>Methanobacteriota</taxon>
        <taxon>Stenosarchaea group</taxon>
        <taxon>Candidatus Methanofastidiosia</taxon>
        <taxon>Candidatus Methanofastidiosales</taxon>
        <taxon>Candidatus Methanofastidiosaceae</taxon>
        <taxon>Candidatus Methanofastidiosum</taxon>
    </lineage>
</organism>
<dbReference type="Gene3D" id="3.30.565.10">
    <property type="entry name" value="Histidine kinase-like ATPase, C-terminal domain"/>
    <property type="match status" value="1"/>
</dbReference>
<evidence type="ECO:0000256" key="5">
    <source>
        <dbReference type="ARBA" id="ARBA00022777"/>
    </source>
</evidence>
<dbReference type="EC" id="2.7.13.3" evidence="2"/>
<dbReference type="PANTHER" id="PTHR43304:SF1">
    <property type="entry name" value="PAC DOMAIN-CONTAINING PROTEIN"/>
    <property type="match status" value="1"/>
</dbReference>
<dbReference type="CDD" id="cd00075">
    <property type="entry name" value="HATPase"/>
    <property type="match status" value="1"/>
</dbReference>
<dbReference type="InterPro" id="IPR004358">
    <property type="entry name" value="Sig_transdc_His_kin-like_C"/>
</dbReference>
<evidence type="ECO:0000256" key="4">
    <source>
        <dbReference type="ARBA" id="ARBA00022679"/>
    </source>
</evidence>
<proteinExistence type="predicted"/>
<feature type="domain" description="PAS" evidence="7">
    <location>
        <begin position="148"/>
        <end position="191"/>
    </location>
</feature>
<dbReference type="PRINTS" id="PR00344">
    <property type="entry name" value="BCTRLSENSOR"/>
</dbReference>
<dbReference type="InterPro" id="IPR000014">
    <property type="entry name" value="PAS"/>
</dbReference>
<reference evidence="9 10" key="1">
    <citation type="journal article" date="2016" name="ISME J.">
        <title>Chasing the elusive Euryarchaeota class WSA2: genomes reveal a uniquely fastidious methyl-reducing methanogen.</title>
        <authorList>
            <person name="Nobu M.K."/>
            <person name="Narihiro T."/>
            <person name="Kuroda K."/>
            <person name="Mei R."/>
            <person name="Liu W.T."/>
        </authorList>
    </citation>
    <scope>NUCLEOTIDE SEQUENCE [LARGE SCALE GENOMIC DNA]</scope>
    <source>
        <strain evidence="9">U1lsi0528_Bin055</strain>
    </source>
</reference>
<dbReference type="Gene3D" id="3.30.450.20">
    <property type="entry name" value="PAS domain"/>
    <property type="match status" value="2"/>
</dbReference>
<comment type="caution">
    <text evidence="9">The sequence shown here is derived from an EMBL/GenBank/DDBJ whole genome shotgun (WGS) entry which is preliminary data.</text>
</comment>
<keyword evidence="5 9" id="KW-0418">Kinase</keyword>
<gene>
    <name evidence="9" type="ORF">AMQ22_00565</name>
</gene>
<dbReference type="PANTHER" id="PTHR43304">
    <property type="entry name" value="PHYTOCHROME-LIKE PROTEIN CPH1"/>
    <property type="match status" value="1"/>
</dbReference>
<dbReference type="EMBL" id="LNGC01000015">
    <property type="protein sequence ID" value="KYC52870.1"/>
    <property type="molecule type" value="Genomic_DNA"/>
</dbReference>
<dbReference type="InterPro" id="IPR001610">
    <property type="entry name" value="PAC"/>
</dbReference>